<dbReference type="EMBL" id="JAGYPE010000001">
    <property type="protein sequence ID" value="MBS4179819.1"/>
    <property type="molecule type" value="Genomic_DNA"/>
</dbReference>
<evidence type="ECO:0000259" key="2">
    <source>
        <dbReference type="Pfam" id="PF06713"/>
    </source>
</evidence>
<feature type="transmembrane region" description="Helical" evidence="1">
    <location>
        <begin position="43"/>
        <end position="65"/>
    </location>
</feature>
<dbReference type="GO" id="GO:0030153">
    <property type="term" value="P:bacteriocin immunity"/>
    <property type="evidence" value="ECO:0007669"/>
    <property type="project" value="InterPro"/>
</dbReference>
<dbReference type="AlphaFoldDB" id="A0A942STM6"/>
<sequence>MKYSSKMDWWLTVIVFGGMIFAIGSSGLAVFKDTPNVGELIVALLFPILLSIFIVWLWLTTYYVFDDKYLIVRYGPFKKIIPFYSIKSVRKTMNPLSSPALSLKRLEITYGQYDTVLISPKDRDEFMDVLAKHCPHAKIIRS</sequence>
<evidence type="ECO:0000256" key="1">
    <source>
        <dbReference type="SAM" id="Phobius"/>
    </source>
</evidence>
<dbReference type="Pfam" id="PF06713">
    <property type="entry name" value="bPH_4"/>
    <property type="match status" value="1"/>
</dbReference>
<protein>
    <submittedName>
        <fullName evidence="3">PH domain-containing protein</fullName>
    </submittedName>
</protein>
<evidence type="ECO:0000313" key="5">
    <source>
        <dbReference type="Proteomes" id="UP000677265"/>
    </source>
</evidence>
<feature type="transmembrane region" description="Helical" evidence="1">
    <location>
        <begin position="9"/>
        <end position="31"/>
    </location>
</feature>
<evidence type="ECO:0000313" key="3">
    <source>
        <dbReference type="EMBL" id="MBS4179819.1"/>
    </source>
</evidence>
<accession>A0A942STM6</accession>
<dbReference type="Proteomes" id="UP000677265">
    <property type="component" value="Unassembled WGS sequence"/>
</dbReference>
<keyword evidence="1" id="KW-1133">Transmembrane helix</keyword>
<reference evidence="3" key="1">
    <citation type="submission" date="2021-05" db="EMBL/GenBank/DDBJ databases">
        <title>Novel Bacillus species.</title>
        <authorList>
            <person name="Liu G."/>
        </authorList>
    </citation>
    <scope>NUCLEOTIDE SEQUENCE</scope>
    <source>
        <strain evidence="3 5">FJAT-50051</strain>
    </source>
</reference>
<organism evidence="3">
    <name type="scientific">Neobacillus citreus</name>
    <dbReference type="NCBI Taxonomy" id="2833578"/>
    <lineage>
        <taxon>Bacteria</taxon>
        <taxon>Bacillati</taxon>
        <taxon>Bacillota</taxon>
        <taxon>Bacilli</taxon>
        <taxon>Bacillales</taxon>
        <taxon>Bacillaceae</taxon>
        <taxon>Neobacillus</taxon>
    </lineage>
</organism>
<dbReference type="InterPro" id="IPR009589">
    <property type="entry name" value="PH_YyaB-like"/>
</dbReference>
<name>A0A942STM6_9BACI</name>
<evidence type="ECO:0000313" key="4">
    <source>
        <dbReference type="EMBL" id="MCH6264654.1"/>
    </source>
</evidence>
<feature type="domain" description="Uncharacterized protein YyaB-like PH" evidence="2">
    <location>
        <begin position="61"/>
        <end position="134"/>
    </location>
</feature>
<dbReference type="RefSeq" id="WP_213139870.1">
    <property type="nucleotide sequence ID" value="NZ_JAGYPE020000004.1"/>
</dbReference>
<keyword evidence="1" id="KW-0472">Membrane</keyword>
<proteinExistence type="predicted"/>
<keyword evidence="1" id="KW-0812">Transmembrane</keyword>
<gene>
    <name evidence="3" type="ORF">KHB02_00320</name>
    <name evidence="4" type="ORF">KHB02_003845</name>
</gene>
<comment type="caution">
    <text evidence="3">The sequence shown here is derived from an EMBL/GenBank/DDBJ whole genome shotgun (WGS) entry which is preliminary data.</text>
</comment>
<keyword evidence="5" id="KW-1185">Reference proteome</keyword>
<dbReference type="EMBL" id="JAGYPE020000004">
    <property type="protein sequence ID" value="MCH6264654.1"/>
    <property type="molecule type" value="Genomic_DNA"/>
</dbReference>